<evidence type="ECO:0000256" key="1">
    <source>
        <dbReference type="SAM" id="Phobius"/>
    </source>
</evidence>
<feature type="transmembrane region" description="Helical" evidence="1">
    <location>
        <begin position="28"/>
        <end position="46"/>
    </location>
</feature>
<keyword evidence="1" id="KW-1133">Transmembrane helix</keyword>
<dbReference type="AlphaFoldDB" id="A0AAD9UL97"/>
<sequence>MNKHSRITHHVEYNHNTKTIHTQTKNRVIYTFSTTTCIFLSPLVYMRACGCVRARVGCSRVSSTLTLCRHTSSATTNGWLCFYTMAASLGHSG</sequence>
<reference evidence="2" key="1">
    <citation type="journal article" date="2023" name="Mol. Biol. Evol.">
        <title>Third-Generation Sequencing Reveals the Adaptive Role of the Epigenome in Three Deep-Sea Polychaetes.</title>
        <authorList>
            <person name="Perez M."/>
            <person name="Aroh O."/>
            <person name="Sun Y."/>
            <person name="Lan Y."/>
            <person name="Juniper S.K."/>
            <person name="Young C.R."/>
            <person name="Angers B."/>
            <person name="Qian P.Y."/>
        </authorList>
    </citation>
    <scope>NUCLEOTIDE SEQUENCE</scope>
    <source>
        <strain evidence="2">R07B-5</strain>
    </source>
</reference>
<evidence type="ECO:0000313" key="3">
    <source>
        <dbReference type="Proteomes" id="UP001209878"/>
    </source>
</evidence>
<dbReference type="Proteomes" id="UP001209878">
    <property type="component" value="Unassembled WGS sequence"/>
</dbReference>
<proteinExistence type="predicted"/>
<keyword evidence="3" id="KW-1185">Reference proteome</keyword>
<name>A0AAD9UL97_RIDPI</name>
<comment type="caution">
    <text evidence="2">The sequence shown here is derived from an EMBL/GenBank/DDBJ whole genome shotgun (WGS) entry which is preliminary data.</text>
</comment>
<organism evidence="2 3">
    <name type="scientific">Ridgeia piscesae</name>
    <name type="common">Tubeworm</name>
    <dbReference type="NCBI Taxonomy" id="27915"/>
    <lineage>
        <taxon>Eukaryota</taxon>
        <taxon>Metazoa</taxon>
        <taxon>Spiralia</taxon>
        <taxon>Lophotrochozoa</taxon>
        <taxon>Annelida</taxon>
        <taxon>Polychaeta</taxon>
        <taxon>Sedentaria</taxon>
        <taxon>Canalipalpata</taxon>
        <taxon>Sabellida</taxon>
        <taxon>Siboglinidae</taxon>
        <taxon>Ridgeia</taxon>
    </lineage>
</organism>
<gene>
    <name evidence="2" type="ORF">NP493_8g03042</name>
</gene>
<keyword evidence="1" id="KW-0812">Transmembrane</keyword>
<dbReference type="EMBL" id="JAODUO010000008">
    <property type="protein sequence ID" value="KAK2193674.1"/>
    <property type="molecule type" value="Genomic_DNA"/>
</dbReference>
<protein>
    <submittedName>
        <fullName evidence="2">Uncharacterized protein</fullName>
    </submittedName>
</protein>
<accession>A0AAD9UL97</accession>
<evidence type="ECO:0000313" key="2">
    <source>
        <dbReference type="EMBL" id="KAK2193674.1"/>
    </source>
</evidence>
<keyword evidence="1" id="KW-0472">Membrane</keyword>